<dbReference type="FunFam" id="2.120.10.30:FF:000045">
    <property type="entry name" value="Blast:Protein yellow"/>
    <property type="match status" value="1"/>
</dbReference>
<accession>A0A6I8U4K4</accession>
<proteinExistence type="inferred from homology"/>
<comment type="similarity">
    <text evidence="2">Belongs to the major royal jelly protein family.</text>
</comment>
<protein>
    <submittedName>
        <fullName evidence="5">Uncharacterized protein</fullName>
    </submittedName>
</protein>
<evidence type="ECO:0000256" key="3">
    <source>
        <dbReference type="ARBA" id="ARBA00022525"/>
    </source>
</evidence>
<evidence type="ECO:0000313" key="5">
    <source>
        <dbReference type="EnsemblMetazoa" id="AAEL024562-PA"/>
    </source>
</evidence>
<dbReference type="PRINTS" id="PR01366">
    <property type="entry name" value="ROYALJELLY"/>
</dbReference>
<keyword evidence="6" id="KW-1185">Reference proteome</keyword>
<evidence type="ECO:0000313" key="6">
    <source>
        <dbReference type="Proteomes" id="UP000008820"/>
    </source>
</evidence>
<dbReference type="PANTHER" id="PTHR10009:SF13">
    <property type="entry name" value="DOPAMINECHROME TAUTOMERASE"/>
    <property type="match status" value="1"/>
</dbReference>
<dbReference type="Gene3D" id="2.120.10.30">
    <property type="entry name" value="TolB, C-terminal domain"/>
    <property type="match status" value="1"/>
</dbReference>
<dbReference type="InterPro" id="IPR011042">
    <property type="entry name" value="6-blade_b-propeller_TolB-like"/>
</dbReference>
<dbReference type="Pfam" id="PF03022">
    <property type="entry name" value="MRJP"/>
    <property type="match status" value="1"/>
</dbReference>
<dbReference type="InterPro" id="IPR017996">
    <property type="entry name" value="MRJP/yellow-related"/>
</dbReference>
<comment type="subcellular location">
    <subcellularLocation>
        <location evidence="1">Secreted</location>
    </subcellularLocation>
</comment>
<dbReference type="AlphaFoldDB" id="A0A6I8U4K4"/>
<reference evidence="5" key="2">
    <citation type="submission" date="2020-05" db="UniProtKB">
        <authorList>
            <consortium name="EnsemblMetazoa"/>
        </authorList>
    </citation>
    <scope>IDENTIFICATION</scope>
    <source>
        <strain evidence="5">LVP_AGWG</strain>
    </source>
</reference>
<dbReference type="EnsemblMetazoa" id="AAEL024562-RA">
    <property type="protein sequence ID" value="AAEL024562-PA"/>
    <property type="gene ID" value="AAEL024562"/>
</dbReference>
<keyword evidence="3" id="KW-0964">Secreted</keyword>
<dbReference type="FunCoup" id="A0A6I8U4K4">
    <property type="interactions" value="10"/>
</dbReference>
<name>A0A6I8U4K4_AEDAE</name>
<organism evidence="5 6">
    <name type="scientific">Aedes aegypti</name>
    <name type="common">Yellowfever mosquito</name>
    <name type="synonym">Culex aegypti</name>
    <dbReference type="NCBI Taxonomy" id="7159"/>
    <lineage>
        <taxon>Eukaryota</taxon>
        <taxon>Metazoa</taxon>
        <taxon>Ecdysozoa</taxon>
        <taxon>Arthropoda</taxon>
        <taxon>Hexapoda</taxon>
        <taxon>Insecta</taxon>
        <taxon>Pterygota</taxon>
        <taxon>Neoptera</taxon>
        <taxon>Endopterygota</taxon>
        <taxon>Diptera</taxon>
        <taxon>Nematocera</taxon>
        <taxon>Culicoidea</taxon>
        <taxon>Culicidae</taxon>
        <taxon>Culicinae</taxon>
        <taxon>Aedini</taxon>
        <taxon>Aedes</taxon>
        <taxon>Stegomyia</taxon>
    </lineage>
</organism>
<reference evidence="5 6" key="1">
    <citation type="submission" date="2017-06" db="EMBL/GenBank/DDBJ databases">
        <title>Aedes aegypti genome working group (AGWG) sequencing and assembly.</title>
        <authorList>
            <consortium name="Aedes aegypti Genome Working Group (AGWG)"/>
            <person name="Matthews B.J."/>
        </authorList>
    </citation>
    <scope>NUCLEOTIDE SEQUENCE [LARGE SCALE GENOMIC DNA]</scope>
    <source>
        <strain evidence="5 6">LVP_AGWG</strain>
    </source>
</reference>
<dbReference type="GO" id="GO:0005576">
    <property type="term" value="C:extracellular region"/>
    <property type="evidence" value="ECO:0007669"/>
    <property type="project" value="UniProtKB-SubCell"/>
</dbReference>
<gene>
    <name evidence="5" type="primary">5579064</name>
</gene>
<dbReference type="Proteomes" id="UP000008820">
    <property type="component" value="Chromosome 2"/>
</dbReference>
<sequence>MLVRPAQVAVLMVKSNSRRKRASLMAVQEVLDVERWSITAREYLSNAHGVNNAAQSVCSTWTSPPKYKMTKLITQATSRLLLLAAIALLPAALGGSPFMHSRPRTITRTVSSNITLDEPTLANPYLAPGGKEALGTKQVSDFSLSQGKNVFDVIYQWKIIDFLYPSLQARNDAIRTKQFIPENNLPLGVDRFRNRIFITTPRWNPGVPATLSYLPLPVQDPSLPLIPYPDWSFHTSPQNPDCSRLVSVYRIYVDECDRLWVLDAGVIDTLTNLQQICPPKILAFNLHTDELLFSYTLPADQVKQDSLHTNIVVDIRDAQCQDAFAYVADVWRYGITVFSLREFKSWRTTNYLYNPNPFASDYNYKELNFQWSDGVFGMSLSPVHRNGDRMLFYHPMSSYTEFQVPTSVLQNETIWQNFGLAKAFQPVGSRGKAGQSSTSGVAHNNVQFFTLVQQSGVGCWDLAKPYNRNNLGVVEKDMDKLTFPNDLKVDREPKQSLWVISNKLPVFLYSRLDYSEVNFRVLNAGVQEAIKNTVCDPRMPPSLAYEKEPECDV</sequence>
<dbReference type="PANTHER" id="PTHR10009">
    <property type="entry name" value="PROTEIN YELLOW-RELATED"/>
    <property type="match status" value="1"/>
</dbReference>
<dbReference type="InParanoid" id="A0A6I8U4K4"/>
<evidence type="ECO:0000256" key="1">
    <source>
        <dbReference type="ARBA" id="ARBA00004613"/>
    </source>
</evidence>
<dbReference type="OrthoDB" id="7776143at2759"/>
<evidence type="ECO:0000256" key="4">
    <source>
        <dbReference type="ARBA" id="ARBA00022729"/>
    </source>
</evidence>
<evidence type="ECO:0000256" key="2">
    <source>
        <dbReference type="ARBA" id="ARBA00009127"/>
    </source>
</evidence>
<keyword evidence="4" id="KW-0732">Signal</keyword>